<feature type="transmembrane region" description="Helical" evidence="5">
    <location>
        <begin position="98"/>
        <end position="123"/>
    </location>
</feature>
<feature type="transmembrane region" description="Helical" evidence="5">
    <location>
        <begin position="6"/>
        <end position="21"/>
    </location>
</feature>
<name>A0AAE3TC24_9BACT</name>
<organism evidence="6 7">
    <name type="scientific">Stygiobacter electus</name>
    <dbReference type="NCBI Taxonomy" id="3032292"/>
    <lineage>
        <taxon>Bacteria</taxon>
        <taxon>Pseudomonadati</taxon>
        <taxon>Ignavibacteriota</taxon>
        <taxon>Ignavibacteria</taxon>
        <taxon>Ignavibacteriales</taxon>
        <taxon>Melioribacteraceae</taxon>
        <taxon>Stygiobacter</taxon>
    </lineage>
</organism>
<evidence type="ECO:0000313" key="7">
    <source>
        <dbReference type="Proteomes" id="UP001221302"/>
    </source>
</evidence>
<dbReference type="RefSeq" id="WP_321535227.1">
    <property type="nucleotide sequence ID" value="NZ_JARGDL010000004.1"/>
</dbReference>
<dbReference type="EMBL" id="JARGDL010000004">
    <property type="protein sequence ID" value="MDF1611460.1"/>
    <property type="molecule type" value="Genomic_DNA"/>
</dbReference>
<keyword evidence="3 5" id="KW-1133">Transmembrane helix</keyword>
<feature type="transmembrane region" description="Helical" evidence="5">
    <location>
        <begin position="65"/>
        <end position="86"/>
    </location>
</feature>
<dbReference type="GO" id="GO:0009403">
    <property type="term" value="P:toxin biosynthetic process"/>
    <property type="evidence" value="ECO:0007669"/>
    <property type="project" value="InterPro"/>
</dbReference>
<feature type="transmembrane region" description="Helical" evidence="5">
    <location>
        <begin position="28"/>
        <end position="45"/>
    </location>
</feature>
<keyword evidence="2 5" id="KW-0812">Transmembrane</keyword>
<dbReference type="PANTHER" id="PTHR37306:SF1">
    <property type="entry name" value="COLICIN V PRODUCTION PROTEIN"/>
    <property type="match status" value="1"/>
</dbReference>
<evidence type="ECO:0000313" key="6">
    <source>
        <dbReference type="EMBL" id="MDF1611460.1"/>
    </source>
</evidence>
<evidence type="ECO:0000256" key="2">
    <source>
        <dbReference type="ARBA" id="ARBA00022692"/>
    </source>
</evidence>
<evidence type="ECO:0000256" key="5">
    <source>
        <dbReference type="SAM" id="Phobius"/>
    </source>
</evidence>
<dbReference type="GO" id="GO:0016020">
    <property type="term" value="C:membrane"/>
    <property type="evidence" value="ECO:0007669"/>
    <property type="project" value="UniProtKB-SubCell"/>
</dbReference>
<dbReference type="InterPro" id="IPR003825">
    <property type="entry name" value="Colicin-V_CvpA"/>
</dbReference>
<dbReference type="AlphaFoldDB" id="A0AAE3TC24"/>
<sequence length="178" mass="19952">MIYLDYIILAIVIIGFLLGFKDGLIRKLIGLLGFIIAVALAFEFNNKVGKIILPFFNNDEYLSNLIAGILIFIIVILITSILKRIIHPLDKVNKFINQFLGGIVGVIQVLFFTSAFLILLNILGIPSNEDKKNSVSVSMVENLIPNTIEFFIGHKSKASDFIKEYIEKSESDTTTQKK</sequence>
<comment type="subcellular location">
    <subcellularLocation>
        <location evidence="1">Membrane</location>
        <topology evidence="1">Multi-pass membrane protein</topology>
    </subcellularLocation>
</comment>
<comment type="caution">
    <text evidence="6">The sequence shown here is derived from an EMBL/GenBank/DDBJ whole genome shotgun (WGS) entry which is preliminary data.</text>
</comment>
<gene>
    <name evidence="6" type="ORF">P0M35_04805</name>
</gene>
<reference evidence="6" key="1">
    <citation type="submission" date="2023-03" db="EMBL/GenBank/DDBJ databases">
        <title>Stygiobacter electus gen. nov., sp. nov., facultatively anaerobic thermotolerant bacterium of the class Ignavibacteria from a well of Yessentuki mineral water deposit.</title>
        <authorList>
            <person name="Podosokorskaya O.A."/>
            <person name="Elcheninov A.G."/>
            <person name="Petrova N.F."/>
            <person name="Zavarzina D.G."/>
            <person name="Kublanov I.V."/>
            <person name="Merkel A.Y."/>
        </authorList>
    </citation>
    <scope>NUCLEOTIDE SEQUENCE</scope>
    <source>
        <strain evidence="6">09-Me</strain>
    </source>
</reference>
<keyword evidence="4 5" id="KW-0472">Membrane</keyword>
<evidence type="ECO:0000256" key="4">
    <source>
        <dbReference type="ARBA" id="ARBA00023136"/>
    </source>
</evidence>
<dbReference type="Proteomes" id="UP001221302">
    <property type="component" value="Unassembled WGS sequence"/>
</dbReference>
<proteinExistence type="predicted"/>
<evidence type="ECO:0000256" key="1">
    <source>
        <dbReference type="ARBA" id="ARBA00004141"/>
    </source>
</evidence>
<accession>A0AAE3TC24</accession>
<dbReference type="PANTHER" id="PTHR37306">
    <property type="entry name" value="COLICIN V PRODUCTION PROTEIN"/>
    <property type="match status" value="1"/>
</dbReference>
<dbReference type="Pfam" id="PF02674">
    <property type="entry name" value="Colicin_V"/>
    <property type="match status" value="1"/>
</dbReference>
<evidence type="ECO:0000256" key="3">
    <source>
        <dbReference type="ARBA" id="ARBA00022989"/>
    </source>
</evidence>
<protein>
    <submittedName>
        <fullName evidence="6">CvpA family protein</fullName>
    </submittedName>
</protein>
<keyword evidence="7" id="KW-1185">Reference proteome</keyword>